<dbReference type="PANTHER" id="PTHR24223:SF399">
    <property type="entry name" value="ABC TRANSPORTER ATNG"/>
    <property type="match status" value="1"/>
</dbReference>
<comment type="subcellular location">
    <subcellularLocation>
        <location evidence="1">Membrane</location>
        <topology evidence="1">Multi-pass membrane protein</topology>
    </subcellularLocation>
</comment>
<dbReference type="CDD" id="cd18579">
    <property type="entry name" value="ABC_6TM_ABCC_D1"/>
    <property type="match status" value="1"/>
</dbReference>
<keyword evidence="6 9" id="KW-1133">Transmembrane helix</keyword>
<feature type="transmembrane region" description="Helical" evidence="9">
    <location>
        <begin position="1077"/>
        <end position="1097"/>
    </location>
</feature>
<dbReference type="GO" id="GO:0000329">
    <property type="term" value="C:fungal-type vacuole membrane"/>
    <property type="evidence" value="ECO:0000318"/>
    <property type="project" value="GO_Central"/>
</dbReference>
<dbReference type="GeneID" id="23562667"/>
<reference evidence="12 13" key="1">
    <citation type="journal article" date="2006" name="Nature">
        <title>Insights from the genome of the biotrophic fungal plant pathogen Ustilago maydis.</title>
        <authorList>
            <person name="Kamper J."/>
            <person name="Kahmann R."/>
            <person name="Bolker M."/>
            <person name="Ma L.J."/>
            <person name="Brefort T."/>
            <person name="Saville B.J."/>
            <person name="Banuett F."/>
            <person name="Kronstad J.W."/>
            <person name="Gold S.E."/>
            <person name="Muller O."/>
            <person name="Perlin M.H."/>
            <person name="Wosten H.A."/>
            <person name="de Vries R."/>
            <person name="Ruiz-Herrera J."/>
            <person name="Reynaga-Pena C.G."/>
            <person name="Snetselaar K."/>
            <person name="McCann M."/>
            <person name="Perez-Martin J."/>
            <person name="Feldbrugge M."/>
            <person name="Basse C.W."/>
            <person name="Steinberg G."/>
            <person name="Ibeas J.I."/>
            <person name="Holloman W."/>
            <person name="Guzman P."/>
            <person name="Farman M."/>
            <person name="Stajich J.E."/>
            <person name="Sentandreu R."/>
            <person name="Gonzalez-Prieto J.M."/>
            <person name="Kennell J.C."/>
            <person name="Molina L."/>
            <person name="Schirawski J."/>
            <person name="Mendoza-Mendoza A."/>
            <person name="Greilinger D."/>
            <person name="Munch K."/>
            <person name="Rossel N."/>
            <person name="Scherer M."/>
            <person name="Vranes M."/>
            <person name="Ladendorf O."/>
            <person name="Vincon V."/>
            <person name="Fuchs U."/>
            <person name="Sandrock B."/>
            <person name="Meng S."/>
            <person name="Ho E.C."/>
            <person name="Cahill M.J."/>
            <person name="Boyce K.J."/>
            <person name="Klose J."/>
            <person name="Klosterman S.J."/>
            <person name="Deelstra H.J."/>
            <person name="Ortiz-Castellanos L."/>
            <person name="Li W."/>
            <person name="Sanchez-Alonso P."/>
            <person name="Schreier P.H."/>
            <person name="Hauser-Hahn I."/>
            <person name="Vaupel M."/>
            <person name="Koopmann E."/>
            <person name="Friedrich G."/>
            <person name="Voss H."/>
            <person name="Schluter T."/>
            <person name="Margolis J."/>
            <person name="Platt D."/>
            <person name="Swimmer C."/>
            <person name="Gnirke A."/>
            <person name="Chen F."/>
            <person name="Vysotskaia V."/>
            <person name="Mannhaupt G."/>
            <person name="Guldener U."/>
            <person name="Munsterkotter M."/>
            <person name="Haase D."/>
            <person name="Oesterheld M."/>
            <person name="Mewes H.W."/>
            <person name="Mauceli E.W."/>
            <person name="DeCaprio D."/>
            <person name="Wade C.M."/>
            <person name="Butler J."/>
            <person name="Young S."/>
            <person name="Jaffe D.B."/>
            <person name="Calvo S."/>
            <person name="Nusbaum C."/>
            <person name="Galagan J."/>
            <person name="Birren B.W."/>
        </authorList>
    </citation>
    <scope>NUCLEOTIDE SEQUENCE [LARGE SCALE GENOMIC DNA]</scope>
    <source>
        <strain evidence="13">DSM 14603 / FGSC 9021 / UM521</strain>
    </source>
</reference>
<keyword evidence="4" id="KW-0547">Nucleotide-binding</keyword>
<keyword evidence="13" id="KW-1185">Reference proteome</keyword>
<dbReference type="eggNOG" id="KOG0054">
    <property type="taxonomic scope" value="Eukaryota"/>
</dbReference>
<evidence type="ECO:0000256" key="2">
    <source>
        <dbReference type="ARBA" id="ARBA00022448"/>
    </source>
</evidence>
<dbReference type="InterPro" id="IPR044726">
    <property type="entry name" value="ABCC_6TM_D2"/>
</dbReference>
<dbReference type="FunFam" id="3.40.50.300:FF:002979">
    <property type="entry name" value="Chromosome 16, whole genome shotgun sequence"/>
    <property type="match status" value="1"/>
</dbReference>
<dbReference type="InterPro" id="IPR036640">
    <property type="entry name" value="ABC1_TM_sf"/>
</dbReference>
<feature type="domain" description="ABC transporter" evidence="10">
    <location>
        <begin position="1290"/>
        <end position="1524"/>
    </location>
</feature>
<dbReference type="GO" id="GO:0140359">
    <property type="term" value="F:ABC-type transporter activity"/>
    <property type="evidence" value="ECO:0000318"/>
    <property type="project" value="GO_Central"/>
</dbReference>
<evidence type="ECO:0008006" key="14">
    <source>
        <dbReference type="Google" id="ProtNLM"/>
    </source>
</evidence>
<evidence type="ECO:0000256" key="7">
    <source>
        <dbReference type="ARBA" id="ARBA00023136"/>
    </source>
</evidence>
<dbReference type="CDD" id="cd03244">
    <property type="entry name" value="ABCC_MRP_domain2"/>
    <property type="match status" value="1"/>
</dbReference>
<gene>
    <name evidence="12" type="ORF">UMAG_01758</name>
</gene>
<keyword evidence="2" id="KW-0813">Transport</keyword>
<feature type="transmembrane region" description="Helical" evidence="9">
    <location>
        <begin position="962"/>
        <end position="982"/>
    </location>
</feature>
<feature type="domain" description="ABC transmembrane type-1" evidence="11">
    <location>
        <begin position="355"/>
        <end position="643"/>
    </location>
</feature>
<feature type="transmembrane region" description="Helical" evidence="9">
    <location>
        <begin position="614"/>
        <end position="635"/>
    </location>
</feature>
<evidence type="ECO:0000256" key="1">
    <source>
        <dbReference type="ARBA" id="ARBA00004141"/>
    </source>
</evidence>
<keyword evidence="7 9" id="KW-0472">Membrane</keyword>
<feature type="transmembrane region" description="Helical" evidence="9">
    <location>
        <begin position="83"/>
        <end position="103"/>
    </location>
</feature>
<dbReference type="FunFam" id="1.20.1560.10:FF:000280">
    <property type="entry name" value="Chromosome 16, whole genome shotgun sequence"/>
    <property type="match status" value="1"/>
</dbReference>
<dbReference type="GO" id="GO:0055085">
    <property type="term" value="P:transmembrane transport"/>
    <property type="evidence" value="ECO:0000318"/>
    <property type="project" value="GO_Central"/>
</dbReference>
<feature type="domain" description="ABC transporter" evidence="10">
    <location>
        <begin position="689"/>
        <end position="912"/>
    </location>
</feature>
<proteinExistence type="predicted"/>
<dbReference type="VEuPathDB" id="FungiDB:UMAG_01758"/>
<feature type="transmembrane region" description="Helical" evidence="9">
    <location>
        <begin position="28"/>
        <end position="47"/>
    </location>
</feature>
<evidence type="ECO:0000313" key="13">
    <source>
        <dbReference type="Proteomes" id="UP000000561"/>
    </source>
</evidence>
<evidence type="ECO:0000256" key="6">
    <source>
        <dbReference type="ARBA" id="ARBA00022989"/>
    </source>
</evidence>
<dbReference type="SMART" id="SM00382">
    <property type="entry name" value="AAA"/>
    <property type="match status" value="2"/>
</dbReference>
<dbReference type="OMA" id="VWALPRI"/>
<dbReference type="GO" id="GO:0005524">
    <property type="term" value="F:ATP binding"/>
    <property type="evidence" value="ECO:0007669"/>
    <property type="project" value="UniProtKB-KW"/>
</dbReference>
<evidence type="ECO:0000256" key="9">
    <source>
        <dbReference type="SAM" id="Phobius"/>
    </source>
</evidence>
<dbReference type="KEGG" id="uma:UMAG_01758"/>
<dbReference type="Gene3D" id="1.20.1560.10">
    <property type="entry name" value="ABC transporter type 1, transmembrane domain"/>
    <property type="match status" value="2"/>
</dbReference>
<feature type="transmembrane region" description="Helical" evidence="9">
    <location>
        <begin position="1191"/>
        <end position="1210"/>
    </location>
</feature>
<dbReference type="Proteomes" id="UP000000561">
    <property type="component" value="Chromosome 3"/>
</dbReference>
<feature type="transmembrane region" description="Helical" evidence="9">
    <location>
        <begin position="469"/>
        <end position="490"/>
    </location>
</feature>
<evidence type="ECO:0000256" key="4">
    <source>
        <dbReference type="ARBA" id="ARBA00022741"/>
    </source>
</evidence>
<evidence type="ECO:0000313" key="12">
    <source>
        <dbReference type="EMBL" id="KIS70592.1"/>
    </source>
</evidence>
<dbReference type="FunFam" id="1.20.1560.10:FF:000055">
    <property type="entry name" value="ABC multidrug transporter (Eurofung)"/>
    <property type="match status" value="1"/>
</dbReference>
<feature type="transmembrane region" description="Helical" evidence="9">
    <location>
        <begin position="1103"/>
        <end position="1121"/>
    </location>
</feature>
<evidence type="ECO:0000256" key="8">
    <source>
        <dbReference type="ARBA" id="ARBA00023180"/>
    </source>
</evidence>
<dbReference type="InterPro" id="IPR027417">
    <property type="entry name" value="P-loop_NTPase"/>
</dbReference>
<dbReference type="InterPro" id="IPR017871">
    <property type="entry name" value="ABC_transporter-like_CS"/>
</dbReference>
<keyword evidence="3 9" id="KW-0812">Transmembrane</keyword>
<dbReference type="GO" id="GO:0016887">
    <property type="term" value="F:ATP hydrolysis activity"/>
    <property type="evidence" value="ECO:0007669"/>
    <property type="project" value="InterPro"/>
</dbReference>
<keyword evidence="8" id="KW-0325">Glycoprotein</keyword>
<protein>
    <recommendedName>
        <fullName evidence="14">ABC transporter</fullName>
    </recommendedName>
</protein>
<dbReference type="EMBL" id="CM003142">
    <property type="protein sequence ID" value="KIS70592.1"/>
    <property type="molecule type" value="Genomic_DNA"/>
</dbReference>
<dbReference type="InterPro" id="IPR011527">
    <property type="entry name" value="ABC1_TM_dom"/>
</dbReference>
<dbReference type="SMR" id="A0A0D1CBL8"/>
<dbReference type="InterPro" id="IPR003439">
    <property type="entry name" value="ABC_transporter-like_ATP-bd"/>
</dbReference>
<name>A0A0D1CBL8_MYCMD</name>
<dbReference type="OrthoDB" id="6500128at2759"/>
<evidence type="ECO:0000259" key="11">
    <source>
        <dbReference type="PROSITE" id="PS50929"/>
    </source>
</evidence>
<dbReference type="CDD" id="cd18580">
    <property type="entry name" value="ABC_6TM_ABCC_D2"/>
    <property type="match status" value="1"/>
</dbReference>
<feature type="domain" description="ABC transmembrane type-1" evidence="11">
    <location>
        <begin position="964"/>
        <end position="1244"/>
    </location>
</feature>
<dbReference type="SUPFAM" id="SSF90123">
    <property type="entry name" value="ABC transporter transmembrane region"/>
    <property type="match status" value="2"/>
</dbReference>
<feature type="transmembrane region" description="Helical" evidence="9">
    <location>
        <begin position="578"/>
        <end position="602"/>
    </location>
</feature>
<dbReference type="Gene3D" id="3.40.50.300">
    <property type="entry name" value="P-loop containing nucleotide triphosphate hydrolases"/>
    <property type="match status" value="2"/>
</dbReference>
<organism evidence="12 13">
    <name type="scientific">Mycosarcoma maydis</name>
    <name type="common">Corn smut fungus</name>
    <name type="synonym">Ustilago maydis</name>
    <dbReference type="NCBI Taxonomy" id="5270"/>
    <lineage>
        <taxon>Eukaryota</taxon>
        <taxon>Fungi</taxon>
        <taxon>Dikarya</taxon>
        <taxon>Basidiomycota</taxon>
        <taxon>Ustilaginomycotina</taxon>
        <taxon>Ustilaginomycetes</taxon>
        <taxon>Ustilaginales</taxon>
        <taxon>Ustilaginaceae</taxon>
        <taxon>Mycosarcoma</taxon>
    </lineage>
</organism>
<dbReference type="InterPro" id="IPR044746">
    <property type="entry name" value="ABCC_6TM_D1"/>
</dbReference>
<dbReference type="InParanoid" id="A0A0D1CBL8"/>
<dbReference type="InterPro" id="IPR003593">
    <property type="entry name" value="AAA+_ATPase"/>
</dbReference>
<dbReference type="FunFam" id="3.40.50.300:FF:000838">
    <property type="entry name" value="ABC multidrug transporter (Eurofung)"/>
    <property type="match status" value="1"/>
</dbReference>
<feature type="transmembrane region" description="Helical" evidence="9">
    <location>
        <begin position="115"/>
        <end position="135"/>
    </location>
</feature>
<evidence type="ECO:0000256" key="3">
    <source>
        <dbReference type="ARBA" id="ARBA00022692"/>
    </source>
</evidence>
<dbReference type="InterPro" id="IPR050173">
    <property type="entry name" value="ABC_transporter_C-like"/>
</dbReference>
<keyword evidence="5" id="KW-0067">ATP-binding</keyword>
<dbReference type="RefSeq" id="XP_011387721.1">
    <property type="nucleotide sequence ID" value="XM_011389419.1"/>
</dbReference>
<dbReference type="PROSITE" id="PS00211">
    <property type="entry name" value="ABC_TRANSPORTER_1"/>
    <property type="match status" value="2"/>
</dbReference>
<dbReference type="SUPFAM" id="SSF52540">
    <property type="entry name" value="P-loop containing nucleoside triphosphate hydrolases"/>
    <property type="match status" value="2"/>
</dbReference>
<accession>A0A0D1CBL8</accession>
<evidence type="ECO:0000256" key="5">
    <source>
        <dbReference type="ARBA" id="ARBA00022840"/>
    </source>
</evidence>
<feature type="transmembrane region" description="Helical" evidence="9">
    <location>
        <begin position="1002"/>
        <end position="1023"/>
    </location>
</feature>
<sequence>MVAVCNDAVFTPVSDCRFFDFTVTFSNLILVVLPSSIAILLIAARLVHVCNKPGILTSTAQPRLSLLVSCTPHPDAISLFGTFFYVSNSLLSLVLIAILSVPTSQPLRHALGDSTGMSSVVLPFIVALLAIPLSVAERRKTRGGNMVLPLWLLLTLLFDACRIRTFNAIPAIHHSSFFPVYITTFACKALMLTVENAKGIRDIDLNSTHESRASFFSRLLFIWVFPLLWNGFHKPLEMDDLDSLKPEFYGRSLAKSFIASWSNVPFDLAHGRTVSEEPSESASLDLKHSTSRSAIEAYPLEKHTSKQKTRSVLSPEHALLYNGRSFPKANANRGLLWATLRAFPLAALLPVPWKLLLTAAELAQPLLVSTTLAFVQSYSDAAKGESAATQPVAYGWGLVGAYAFVYLGQTFATGQYWHASSQLMCKIRGAYVESIYRKGLNLHIRTARTSGGGKAANLMSVDSERVVKAITVVHDLWSGVITIAIGVYMLYTQLGLVFLASMVSVFSCLLLTPLASRGLGTKQGAWSELTDKRVNLTSSICSDIRGVKFSAYEDLLAAKVQKLRAEELVRRSGLMKQLTGVVVFTNCTGELLGLSTFVTLIMVDKLSGSNRFDLNTVFTTLTIFGILQSPLLNIGQQYSFLLQARASMIRIEAFLNGQDKPDIQDAVDQGLASQAAHASTGATTHGHAATFVNADLGWSQEVVLANVNLKIPAGALTMICGRLGQGKSTLLQAILGESDLIKGTQQLPLLADRVAYVSQDVWLQENRSIRENIIFATGEYDEERYVTALRTCALTEDIDGLQGGDATPASALSGGQRQRVAVARAVYSDAEVFLFDDITSALDAETAAHMWRSLMGPSGVLQGKTVVMATNAVHLLHHAQLIVRIDGGKIAEQGRYEELSMKGKDAISRASLDSQRATPLTDQTRNKPVKNAVPEKTETVMTGAVGWRVYANWFKAAGLGKVSIFVVLCVAGSGASLAPSYYLQAWAEAQQRHRFRDWGGWLAGYACLIPLNPIFLAVGFWMFQTSCAESAGNRLHAAQLKGVLSAPLSFFSKWSPGQIINRFSQDLFNIDQTFTQALVNAAYITFSVVGALVTMVIPAPYLSVLAVGLIALSWALQRLYIPSSRQLRRLEMSCKSPLYSLFSETSSPSGLATVRGLKREASLLELNTRSLDLSQTPYYHLFAVRRWLQTWLLMLTTIINVVLVLIVVAMRHSSQAGLLGVALVQATQIGELLNHTVISYTEVEIAGVALERVREFSELEPEADAAVFTSQKNKQDDNATIEPAAIQGDIEFDRVTVSYSAELEPAVKELSFNLAAGKRLGLVGRSGSGKSTTLLALFRMIEMRSGTIRIDGQSISTIPARQLRSQMTIVPQNPLVLAATIRENLDPEGICTEAELWDALHKCHLGEFVKKQENKLDEMLLTGESFISSGQKQLLSLARALLRKRSILVLDEATSAMDVDTDAAVQSVLAKHFANTTVIAVAHRIATVIDFDQIICMSAGRAIELGSPGELLKQRGEFWALAAEQKCV</sequence>
<dbReference type="PANTHER" id="PTHR24223">
    <property type="entry name" value="ATP-BINDING CASSETTE SUB-FAMILY C"/>
    <property type="match status" value="1"/>
</dbReference>
<evidence type="ECO:0000259" key="10">
    <source>
        <dbReference type="PROSITE" id="PS50893"/>
    </source>
</evidence>
<dbReference type="Pfam" id="PF00005">
    <property type="entry name" value="ABC_tran"/>
    <property type="match status" value="2"/>
</dbReference>
<dbReference type="PROSITE" id="PS50929">
    <property type="entry name" value="ABC_TM1F"/>
    <property type="match status" value="2"/>
</dbReference>
<dbReference type="PROSITE" id="PS50893">
    <property type="entry name" value="ABC_TRANSPORTER_2"/>
    <property type="match status" value="2"/>
</dbReference>
<dbReference type="Pfam" id="PF00664">
    <property type="entry name" value="ABC_membrane"/>
    <property type="match status" value="2"/>
</dbReference>